<keyword evidence="4" id="KW-0949">S-adenosyl-L-methionine</keyword>
<evidence type="ECO:0000313" key="8">
    <source>
        <dbReference type="Proteomes" id="UP001177212"/>
    </source>
</evidence>
<evidence type="ECO:0000256" key="6">
    <source>
        <dbReference type="ARBA" id="ARBA00047422"/>
    </source>
</evidence>
<dbReference type="InterPro" id="IPR050750">
    <property type="entry name" value="C5-MTase"/>
</dbReference>
<evidence type="ECO:0000256" key="4">
    <source>
        <dbReference type="ARBA" id="ARBA00022691"/>
    </source>
</evidence>
<keyword evidence="3" id="KW-0808">Transferase</keyword>
<proteinExistence type="predicted"/>
<evidence type="ECO:0000256" key="5">
    <source>
        <dbReference type="ARBA" id="ARBA00022747"/>
    </source>
</evidence>
<organism evidence="7 8">
    <name type="scientific">Pseudoalteromonas marina</name>
    <dbReference type="NCBI Taxonomy" id="267375"/>
    <lineage>
        <taxon>Bacteria</taxon>
        <taxon>Pseudomonadati</taxon>
        <taxon>Pseudomonadota</taxon>
        <taxon>Gammaproteobacteria</taxon>
        <taxon>Alteromonadales</taxon>
        <taxon>Pseudoalteromonadaceae</taxon>
        <taxon>Pseudoalteromonas</taxon>
    </lineage>
</organism>
<evidence type="ECO:0000313" key="7">
    <source>
        <dbReference type="EMBL" id="MDP2565784.1"/>
    </source>
</evidence>
<comment type="catalytic activity">
    <reaction evidence="6">
        <text>a 2'-deoxycytidine in DNA + S-adenosyl-L-methionine = a 5-methyl-2'-deoxycytidine in DNA + S-adenosyl-L-homocysteine + H(+)</text>
        <dbReference type="Rhea" id="RHEA:13681"/>
        <dbReference type="Rhea" id="RHEA-COMP:11369"/>
        <dbReference type="Rhea" id="RHEA-COMP:11370"/>
        <dbReference type="ChEBI" id="CHEBI:15378"/>
        <dbReference type="ChEBI" id="CHEBI:57856"/>
        <dbReference type="ChEBI" id="CHEBI:59789"/>
        <dbReference type="ChEBI" id="CHEBI:85452"/>
        <dbReference type="ChEBI" id="CHEBI:85454"/>
        <dbReference type="EC" id="2.1.1.37"/>
    </reaction>
</comment>
<keyword evidence="5" id="KW-0680">Restriction system</keyword>
<protein>
    <recommendedName>
        <fullName evidence="1">DNA (cytosine-5-)-methyltransferase</fullName>
        <ecNumber evidence="1">2.1.1.37</ecNumber>
    </recommendedName>
</protein>
<gene>
    <name evidence="7" type="ORF">Q8W34_14150</name>
</gene>
<dbReference type="InterPro" id="IPR001525">
    <property type="entry name" value="C5_MeTfrase"/>
</dbReference>
<dbReference type="EC" id="2.1.1.37" evidence="1"/>
<dbReference type="GO" id="GO:0032259">
    <property type="term" value="P:methylation"/>
    <property type="evidence" value="ECO:0007669"/>
    <property type="project" value="UniProtKB-KW"/>
</dbReference>
<evidence type="ECO:0000256" key="1">
    <source>
        <dbReference type="ARBA" id="ARBA00011975"/>
    </source>
</evidence>
<comment type="caution">
    <text evidence="7">The sequence shown here is derived from an EMBL/GenBank/DDBJ whole genome shotgun (WGS) entry which is preliminary data.</text>
</comment>
<dbReference type="SUPFAM" id="SSF53335">
    <property type="entry name" value="S-adenosyl-L-methionine-dependent methyltransferases"/>
    <property type="match status" value="1"/>
</dbReference>
<sequence>MIDFKKTKTNAFILRALGKLEVLTNRLKLTKVSKASAKRKLVLSTKNLSITGLEKGNHFTTEVIDGQCIKLRPAQLGDKDVRIVSYRTYRKREDYVEPVIDLRHQENLDRAIADATHVRVVYTQSEVMIFPVKDHEQSAINDPKECEMSIGIDEDDIYSGILPAIEKIKSEKYSHITIKSDDSYFNSRENVIFRIQLRRLGYEIGNFLNGEFTAKIAGAKEPRKKEVYHFEPPKIVLANNDEVSKAFNYTRPLSTHTICTGGVDVKCLENEGFENLAVTEYRTIEARDIKKIKCKETGEVIGTSVNDKTDAYALCAVFNSQHTTALFNEDVYKVSFNDIKEYTPKTNFLHWSLCCTDFSSLKTISERERSIELLNTTTDMFIELLEHVKQSCTPTLLVENVKNFSNSVEKKLLVRGLKSLGMNVKDEVLHSRDFNGMSQRERFYLFASKLDSEFDFPKPEARTKNAWRDVVLPNIDKAKIVSHCVSVKKGIETGRIRLIKEGDELSPAIVRSQLRATKDSVYIYHNGEYLLPPVDMLKDLMGIDPTFDYSGNTKEESSEILGQGIEFPLHSRICGQVKKHVLSFYERAKCINGITQKLKTTANKTKPKRTAAQPAVMQLSLDF</sequence>
<name>A0ABT9FGH4_9GAMM</name>
<dbReference type="Gene3D" id="3.40.50.150">
    <property type="entry name" value="Vaccinia Virus protein VP39"/>
    <property type="match status" value="1"/>
</dbReference>
<dbReference type="PANTHER" id="PTHR46098">
    <property type="entry name" value="TRNA (CYTOSINE(38)-C(5))-METHYLTRANSFERASE"/>
    <property type="match status" value="1"/>
</dbReference>
<evidence type="ECO:0000256" key="2">
    <source>
        <dbReference type="ARBA" id="ARBA00022603"/>
    </source>
</evidence>
<dbReference type="Proteomes" id="UP001177212">
    <property type="component" value="Unassembled WGS sequence"/>
</dbReference>
<keyword evidence="8" id="KW-1185">Reference proteome</keyword>
<dbReference type="InterPro" id="IPR029063">
    <property type="entry name" value="SAM-dependent_MTases_sf"/>
</dbReference>
<keyword evidence="2 7" id="KW-0489">Methyltransferase</keyword>
<dbReference type="GO" id="GO:0008168">
    <property type="term" value="F:methyltransferase activity"/>
    <property type="evidence" value="ECO:0007669"/>
    <property type="project" value="UniProtKB-KW"/>
</dbReference>
<evidence type="ECO:0000256" key="3">
    <source>
        <dbReference type="ARBA" id="ARBA00022679"/>
    </source>
</evidence>
<dbReference type="EMBL" id="JAUYVT010000014">
    <property type="protein sequence ID" value="MDP2565784.1"/>
    <property type="molecule type" value="Genomic_DNA"/>
</dbReference>
<dbReference type="RefSeq" id="WP_305472514.1">
    <property type="nucleotide sequence ID" value="NZ_JAUYVT010000014.1"/>
</dbReference>
<reference evidence="7" key="1">
    <citation type="submission" date="2023-07" db="EMBL/GenBank/DDBJ databases">
        <title>Genome content predicts the carbon catabolic preferences of heterotrophic bacteria.</title>
        <authorList>
            <person name="Gralka M."/>
        </authorList>
    </citation>
    <scope>NUCLEOTIDE SEQUENCE</scope>
    <source>
        <strain evidence="7">4G09</strain>
    </source>
</reference>
<dbReference type="PANTHER" id="PTHR46098:SF1">
    <property type="entry name" value="TRNA (CYTOSINE(38)-C(5))-METHYLTRANSFERASE"/>
    <property type="match status" value="1"/>
</dbReference>
<dbReference type="Pfam" id="PF00145">
    <property type="entry name" value="DNA_methylase"/>
    <property type="match status" value="1"/>
</dbReference>
<accession>A0ABT9FGH4</accession>